<dbReference type="PANTHER" id="PTHR46972">
    <property type="entry name" value="MONOOXYGENASE ASQM-RELATED"/>
    <property type="match status" value="1"/>
</dbReference>
<dbReference type="GO" id="GO:0004497">
    <property type="term" value="F:monooxygenase activity"/>
    <property type="evidence" value="ECO:0007669"/>
    <property type="project" value="UniProtKB-KW"/>
</dbReference>
<dbReference type="SUPFAM" id="SSF51905">
    <property type="entry name" value="FAD/NAD(P)-binding domain"/>
    <property type="match status" value="1"/>
</dbReference>
<feature type="domain" description="FAD-binding" evidence="5">
    <location>
        <begin position="259"/>
        <end position="313"/>
    </location>
</feature>
<accession>A0A8H4N525</accession>
<evidence type="ECO:0000256" key="4">
    <source>
        <dbReference type="ARBA" id="ARBA00023033"/>
    </source>
</evidence>
<evidence type="ECO:0000313" key="6">
    <source>
        <dbReference type="EMBL" id="KAF4311409.1"/>
    </source>
</evidence>
<dbReference type="AlphaFoldDB" id="A0A8H4N525"/>
<dbReference type="GO" id="GO:0071949">
    <property type="term" value="F:FAD binding"/>
    <property type="evidence" value="ECO:0007669"/>
    <property type="project" value="InterPro"/>
</dbReference>
<protein>
    <submittedName>
        <fullName evidence="6">Tetracycline resistance protein from transposon</fullName>
    </submittedName>
</protein>
<reference evidence="6" key="1">
    <citation type="submission" date="2020-04" db="EMBL/GenBank/DDBJ databases">
        <title>Genome Assembly and Annotation of Botryosphaeria dothidea sdau 11-99, a Latent Pathogen of Apple Fruit Ring Rot in China.</title>
        <authorList>
            <person name="Yu C."/>
            <person name="Diao Y."/>
            <person name="Lu Q."/>
            <person name="Zhao J."/>
            <person name="Cui S."/>
            <person name="Peng C."/>
            <person name="He B."/>
            <person name="Liu H."/>
        </authorList>
    </citation>
    <scope>NUCLEOTIDE SEQUENCE [LARGE SCALE GENOMIC DNA]</scope>
    <source>
        <strain evidence="6">Sdau11-99</strain>
    </source>
</reference>
<keyword evidence="4" id="KW-0503">Monooxygenase</keyword>
<dbReference type="InterPro" id="IPR002938">
    <property type="entry name" value="FAD-bd"/>
</dbReference>
<dbReference type="Pfam" id="PF01494">
    <property type="entry name" value="FAD_binding_3"/>
    <property type="match status" value="2"/>
</dbReference>
<keyword evidence="2" id="KW-0274">FAD</keyword>
<name>A0A8H4N525_9PEZI</name>
<dbReference type="PRINTS" id="PR00420">
    <property type="entry name" value="RNGMNOXGNASE"/>
</dbReference>
<dbReference type="Gene3D" id="3.50.50.60">
    <property type="entry name" value="FAD/NAD(P)-binding domain"/>
    <property type="match status" value="1"/>
</dbReference>
<organism evidence="6 7">
    <name type="scientific">Botryosphaeria dothidea</name>
    <dbReference type="NCBI Taxonomy" id="55169"/>
    <lineage>
        <taxon>Eukaryota</taxon>
        <taxon>Fungi</taxon>
        <taxon>Dikarya</taxon>
        <taxon>Ascomycota</taxon>
        <taxon>Pezizomycotina</taxon>
        <taxon>Dothideomycetes</taxon>
        <taxon>Dothideomycetes incertae sedis</taxon>
        <taxon>Botryosphaeriales</taxon>
        <taxon>Botryosphaeriaceae</taxon>
        <taxon>Botryosphaeria</taxon>
    </lineage>
</organism>
<evidence type="ECO:0000313" key="7">
    <source>
        <dbReference type="Proteomes" id="UP000572817"/>
    </source>
</evidence>
<evidence type="ECO:0000256" key="2">
    <source>
        <dbReference type="ARBA" id="ARBA00022827"/>
    </source>
</evidence>
<comment type="caution">
    <text evidence="6">The sequence shown here is derived from an EMBL/GenBank/DDBJ whole genome shotgun (WGS) entry which is preliminary data.</text>
</comment>
<feature type="domain" description="FAD-binding" evidence="5">
    <location>
        <begin position="7"/>
        <end position="167"/>
    </location>
</feature>
<dbReference type="InterPro" id="IPR036188">
    <property type="entry name" value="FAD/NAD-bd_sf"/>
</dbReference>
<dbReference type="Proteomes" id="UP000572817">
    <property type="component" value="Unassembled WGS sequence"/>
</dbReference>
<evidence type="ECO:0000256" key="1">
    <source>
        <dbReference type="ARBA" id="ARBA00022630"/>
    </source>
</evidence>
<keyword evidence="7" id="KW-1185">Reference proteome</keyword>
<dbReference type="PANTHER" id="PTHR46972:SF1">
    <property type="entry name" value="FAD DEPENDENT OXIDOREDUCTASE DOMAIN-CONTAINING PROTEIN"/>
    <property type="match status" value="1"/>
</dbReference>
<sequence>MPTAPKIAIIGAGPAGLTLARILQVHNIPCTVFEKDPTSTPRITNGGCLDLHPDSGQDAIKAAGLWHAFQQLARYDGQAYIIADETGRQHIIIKDLDLARPEIDRPLLRRMLLDSVHPDTVRWNRRLERVAEDADGIALHFAGGVVERGFGLVVRADGAWSRVRDALCTVPPFYAGLCGFEMWIRDPDGDWPDVSALAGNGSHGAAGRDGRLAVKAYVLEDFNDWAPEYKRVIEAVDGVVIPRSSYMLPVGTRWPHRRGVTLIGDAAHLMTPFAGEGVNAALHDAFELARRIAAEPGNLDAAVKEYEKEMFPRAAVFQQALWESLQERFEEDGNEKLAAGFRKVAEELRNGSYVVEARCGVYYQRLV</sequence>
<evidence type="ECO:0000256" key="3">
    <source>
        <dbReference type="ARBA" id="ARBA00023002"/>
    </source>
</evidence>
<proteinExistence type="predicted"/>
<dbReference type="EMBL" id="WWBZ02000009">
    <property type="protein sequence ID" value="KAF4311409.1"/>
    <property type="molecule type" value="Genomic_DNA"/>
</dbReference>
<keyword evidence="3" id="KW-0560">Oxidoreductase</keyword>
<evidence type="ECO:0000259" key="5">
    <source>
        <dbReference type="Pfam" id="PF01494"/>
    </source>
</evidence>
<dbReference type="OrthoDB" id="655030at2759"/>
<gene>
    <name evidence="6" type="ORF">GTA08_BOTSDO12875</name>
</gene>
<keyword evidence="1" id="KW-0285">Flavoprotein</keyword>